<dbReference type="AlphaFoldDB" id="A0A9X1DAA8"/>
<proteinExistence type="predicted"/>
<evidence type="ECO:0000313" key="2">
    <source>
        <dbReference type="Proteomes" id="UP001138757"/>
    </source>
</evidence>
<protein>
    <submittedName>
        <fullName evidence="1">Uncharacterized protein</fullName>
    </submittedName>
</protein>
<keyword evidence="2" id="KW-1185">Reference proteome</keyword>
<name>A0A9X1DAA8_9SPHN</name>
<sequence length="100" mass="11312">MADTKTRMIRDEVLHYLEEVSADRSDQPEPPSSYFMASIELMAMSVFERNGTLSKWMHRQGLDPHMGPDAVLGVAMMLILDAKKNPRPAPLADDEIEDDH</sequence>
<dbReference type="Proteomes" id="UP001138757">
    <property type="component" value="Unassembled WGS sequence"/>
</dbReference>
<gene>
    <name evidence="1" type="ORF">KK488_05050</name>
</gene>
<dbReference type="EMBL" id="JAHGAW010000003">
    <property type="protein sequence ID" value="MBT2186310.1"/>
    <property type="molecule type" value="Genomic_DNA"/>
</dbReference>
<comment type="caution">
    <text evidence="1">The sequence shown here is derived from an EMBL/GenBank/DDBJ whole genome shotgun (WGS) entry which is preliminary data.</text>
</comment>
<organism evidence="1 2">
    <name type="scientific">Sphingobium nicotianae</name>
    <dbReference type="NCBI Taxonomy" id="2782607"/>
    <lineage>
        <taxon>Bacteria</taxon>
        <taxon>Pseudomonadati</taxon>
        <taxon>Pseudomonadota</taxon>
        <taxon>Alphaproteobacteria</taxon>
        <taxon>Sphingomonadales</taxon>
        <taxon>Sphingomonadaceae</taxon>
        <taxon>Sphingobium</taxon>
    </lineage>
</organism>
<evidence type="ECO:0000313" key="1">
    <source>
        <dbReference type="EMBL" id="MBT2186310.1"/>
    </source>
</evidence>
<accession>A0A9X1DAA8</accession>
<reference evidence="1" key="1">
    <citation type="submission" date="2021-05" db="EMBL/GenBank/DDBJ databases">
        <title>Genome of Sphingobium sp. strain.</title>
        <authorList>
            <person name="Fan R."/>
        </authorList>
    </citation>
    <scope>NUCLEOTIDE SEQUENCE</scope>
    <source>
        <strain evidence="1">H33</strain>
    </source>
</reference>
<dbReference type="RefSeq" id="WP_214622064.1">
    <property type="nucleotide sequence ID" value="NZ_JAHGAW010000003.1"/>
</dbReference>